<evidence type="ECO:0000313" key="3">
    <source>
        <dbReference type="Proteomes" id="UP000242367"/>
    </source>
</evidence>
<name>A0A2P4UN61_9ACTN</name>
<comment type="caution">
    <text evidence="2">The sequence shown here is derived from an EMBL/GenBank/DDBJ whole genome shotgun (WGS) entry which is preliminary data.</text>
</comment>
<feature type="region of interest" description="Disordered" evidence="1">
    <location>
        <begin position="1"/>
        <end position="22"/>
    </location>
</feature>
<protein>
    <submittedName>
        <fullName evidence="2">Uncharacterized protein</fullName>
    </submittedName>
</protein>
<gene>
    <name evidence="2" type="ORF">BTM25_08760</name>
</gene>
<sequence>MAAETPDADGEPKPGDVRFTDRGDVEVFDGSAWTLFRALPGDDEGTPLRNDP</sequence>
<dbReference type="AlphaFoldDB" id="A0A2P4UN61"/>
<organism evidence="2 3">
    <name type="scientific">Actinomadura rubteroloni</name>
    <dbReference type="NCBI Taxonomy" id="1926885"/>
    <lineage>
        <taxon>Bacteria</taxon>
        <taxon>Bacillati</taxon>
        <taxon>Actinomycetota</taxon>
        <taxon>Actinomycetes</taxon>
        <taxon>Streptosporangiales</taxon>
        <taxon>Thermomonosporaceae</taxon>
        <taxon>Actinomadura</taxon>
    </lineage>
</organism>
<accession>A0A2P4UN61</accession>
<dbReference type="RefSeq" id="WP_168211999.1">
    <property type="nucleotide sequence ID" value="NZ_MTBP01000001.1"/>
</dbReference>
<feature type="compositionally biased region" description="Basic and acidic residues" evidence="1">
    <location>
        <begin position="10"/>
        <end position="22"/>
    </location>
</feature>
<proteinExistence type="predicted"/>
<reference evidence="2 3" key="1">
    <citation type="journal article" date="2017" name="Chemistry">
        <title>Isolation, Biosynthesis and Chemical Modifications of Rubterolones A-F: Rare Tropolone Alkaloids from Actinomadura sp. 5-2.</title>
        <authorList>
            <person name="Guo H."/>
            <person name="Benndorf R."/>
            <person name="Leichnitz D."/>
            <person name="Klassen J.L."/>
            <person name="Vollmers J."/>
            <person name="Gorls H."/>
            <person name="Steinacker M."/>
            <person name="Weigel C."/>
            <person name="Dahse H.M."/>
            <person name="Kaster A.K."/>
            <person name="de Beer Z.W."/>
            <person name="Poulsen M."/>
            <person name="Beemelmanns C."/>
        </authorList>
    </citation>
    <scope>NUCLEOTIDE SEQUENCE [LARGE SCALE GENOMIC DNA]</scope>
    <source>
        <strain evidence="2 3">5-2</strain>
    </source>
</reference>
<dbReference type="EMBL" id="MTBP01000001">
    <property type="protein sequence ID" value="POM26475.1"/>
    <property type="molecule type" value="Genomic_DNA"/>
</dbReference>
<keyword evidence="3" id="KW-1185">Reference proteome</keyword>
<dbReference type="Proteomes" id="UP000242367">
    <property type="component" value="Unassembled WGS sequence"/>
</dbReference>
<evidence type="ECO:0000256" key="1">
    <source>
        <dbReference type="SAM" id="MobiDB-lite"/>
    </source>
</evidence>
<evidence type="ECO:0000313" key="2">
    <source>
        <dbReference type="EMBL" id="POM26475.1"/>
    </source>
</evidence>